<accession>A0AAU8JLL8</accession>
<feature type="chain" id="PRO_5043930465" description="Lipoprotein" evidence="1">
    <location>
        <begin position="22"/>
        <end position="132"/>
    </location>
</feature>
<proteinExistence type="predicted"/>
<sequence length="132" mass="14340">MIKLKPSLKLSLNLAIASLLAALAGCTSAPTSNLGRICTYDATKDPEKSLGQNATLIVQEQGGDTIFTYQSLPSVPVAENITLNAKRELVFKNTQLDTARVILLQNKPYFNQLVGEEKPKVFAAVNQFLTCQ</sequence>
<dbReference type="EMBL" id="CP159837">
    <property type="protein sequence ID" value="XCM39156.1"/>
    <property type="molecule type" value="Genomic_DNA"/>
</dbReference>
<protein>
    <recommendedName>
        <fullName evidence="3">Lipoprotein</fullName>
    </recommendedName>
</protein>
<name>A0AAU8JLL8_9CYAN</name>
<keyword evidence="1" id="KW-0732">Signal</keyword>
<gene>
    <name evidence="2" type="ORF">ABWT76_002056</name>
</gene>
<reference evidence="2" key="1">
    <citation type="submission" date="2024-07" db="EMBL/GenBank/DDBJ databases">
        <authorList>
            <person name="Kim Y.J."/>
            <person name="Jeong J.Y."/>
        </authorList>
    </citation>
    <scope>NUCLEOTIDE SEQUENCE</scope>
    <source>
        <strain evidence="2">GIHE-MW2</strain>
    </source>
</reference>
<feature type="signal peptide" evidence="1">
    <location>
        <begin position="1"/>
        <end position="21"/>
    </location>
</feature>
<dbReference type="AlphaFoldDB" id="A0AAU8JLL8"/>
<dbReference type="RefSeq" id="WP_354636041.1">
    <property type="nucleotide sequence ID" value="NZ_CP159837.1"/>
</dbReference>
<organism evidence="2">
    <name type="scientific">Planktothricoides raciborskii GIHE-MW2</name>
    <dbReference type="NCBI Taxonomy" id="2792601"/>
    <lineage>
        <taxon>Bacteria</taxon>
        <taxon>Bacillati</taxon>
        <taxon>Cyanobacteriota</taxon>
        <taxon>Cyanophyceae</taxon>
        <taxon>Oscillatoriophycideae</taxon>
        <taxon>Oscillatoriales</taxon>
        <taxon>Oscillatoriaceae</taxon>
        <taxon>Planktothricoides</taxon>
    </lineage>
</organism>
<evidence type="ECO:0000256" key="1">
    <source>
        <dbReference type="SAM" id="SignalP"/>
    </source>
</evidence>
<dbReference type="PROSITE" id="PS51257">
    <property type="entry name" value="PROKAR_LIPOPROTEIN"/>
    <property type="match status" value="1"/>
</dbReference>
<evidence type="ECO:0008006" key="3">
    <source>
        <dbReference type="Google" id="ProtNLM"/>
    </source>
</evidence>
<evidence type="ECO:0000313" key="2">
    <source>
        <dbReference type="EMBL" id="XCM39156.1"/>
    </source>
</evidence>